<evidence type="ECO:0000256" key="4">
    <source>
        <dbReference type="PIRSR" id="PIRSR031924-50"/>
    </source>
</evidence>
<keyword evidence="7" id="KW-1185">Reference proteome</keyword>
<dbReference type="InterPro" id="IPR017850">
    <property type="entry name" value="Alkaline_phosphatase_core_sf"/>
</dbReference>
<dbReference type="PANTHER" id="PTHR10151:SF120">
    <property type="entry name" value="BIS(5'-ADENOSYL)-TRIPHOSPHATASE"/>
    <property type="match status" value="1"/>
</dbReference>
<evidence type="ECO:0000313" key="6">
    <source>
        <dbReference type="EMBL" id="QHL87867.1"/>
    </source>
</evidence>
<dbReference type="Gene3D" id="3.40.720.10">
    <property type="entry name" value="Alkaline Phosphatase, subunit A"/>
    <property type="match status" value="1"/>
</dbReference>
<dbReference type="PIRSF" id="PIRSF031924">
    <property type="entry name" value="Pi-irrepressible_AP"/>
    <property type="match status" value="1"/>
</dbReference>
<keyword evidence="1 4" id="KW-0597">Phosphoprotein</keyword>
<evidence type="ECO:0000256" key="1">
    <source>
        <dbReference type="ARBA" id="ARBA00022553"/>
    </source>
</evidence>
<dbReference type="SUPFAM" id="SSF53649">
    <property type="entry name" value="Alkaline phosphatase-like"/>
    <property type="match status" value="1"/>
</dbReference>
<evidence type="ECO:0000256" key="2">
    <source>
        <dbReference type="ARBA" id="ARBA00022723"/>
    </source>
</evidence>
<dbReference type="Pfam" id="PF01663">
    <property type="entry name" value="Phosphodiest"/>
    <property type="match status" value="1"/>
</dbReference>
<feature type="binding site" evidence="5">
    <location>
        <begin position="169"/>
        <end position="171"/>
    </location>
    <ligand>
        <name>substrate</name>
    </ligand>
</feature>
<proteinExistence type="predicted"/>
<organism evidence="6 7">
    <name type="scientific">Nibribacter ruber</name>
    <dbReference type="NCBI Taxonomy" id="2698458"/>
    <lineage>
        <taxon>Bacteria</taxon>
        <taxon>Pseudomonadati</taxon>
        <taxon>Bacteroidota</taxon>
        <taxon>Cytophagia</taxon>
        <taxon>Cytophagales</taxon>
        <taxon>Hymenobacteraceae</taxon>
        <taxon>Nibribacter</taxon>
    </lineage>
</organism>
<dbReference type="KEGG" id="nib:GU926_10660"/>
<dbReference type="EMBL" id="CP047897">
    <property type="protein sequence ID" value="QHL87867.1"/>
    <property type="molecule type" value="Genomic_DNA"/>
</dbReference>
<gene>
    <name evidence="6" type="ORF">GU926_10660</name>
</gene>
<keyword evidence="2" id="KW-0479">Metal-binding</keyword>
<keyword evidence="3" id="KW-0732">Signal</keyword>
<dbReference type="InterPro" id="IPR026263">
    <property type="entry name" value="Alkaline_phosphatase_prok"/>
</dbReference>
<dbReference type="GO" id="GO:0046872">
    <property type="term" value="F:metal ion binding"/>
    <property type="evidence" value="ECO:0007669"/>
    <property type="project" value="UniProtKB-KW"/>
</dbReference>
<evidence type="ECO:0000256" key="5">
    <source>
        <dbReference type="PIRSR" id="PIRSR031924-51"/>
    </source>
</evidence>
<name>A0A6P1NVY5_9BACT</name>
<dbReference type="RefSeq" id="WP_160691664.1">
    <property type="nucleotide sequence ID" value="NZ_CP047897.1"/>
</dbReference>
<dbReference type="Gene3D" id="3.30.1360.150">
    <property type="match status" value="1"/>
</dbReference>
<evidence type="ECO:0000313" key="7">
    <source>
        <dbReference type="Proteomes" id="UP000464214"/>
    </source>
</evidence>
<reference evidence="6 7" key="1">
    <citation type="submission" date="2020-01" db="EMBL/GenBank/DDBJ databases">
        <authorList>
            <person name="Kim M."/>
        </authorList>
    </citation>
    <scope>NUCLEOTIDE SEQUENCE [LARGE SCALE GENOMIC DNA]</scope>
    <source>
        <strain evidence="6 7">BT10</strain>
    </source>
</reference>
<feature type="active site" description="Phosphothreonine intermediate" evidence="4">
    <location>
        <position position="87"/>
    </location>
</feature>
<dbReference type="Proteomes" id="UP000464214">
    <property type="component" value="Chromosome"/>
</dbReference>
<dbReference type="GO" id="GO:0004035">
    <property type="term" value="F:alkaline phosphatase activity"/>
    <property type="evidence" value="ECO:0007669"/>
    <property type="project" value="InterPro"/>
</dbReference>
<feature type="binding site" evidence="5">
    <location>
        <position position="108"/>
    </location>
    <ligand>
        <name>substrate</name>
    </ligand>
</feature>
<protein>
    <submittedName>
        <fullName evidence="6">Alkaline phosphatase family protein</fullName>
    </submittedName>
</protein>
<dbReference type="PANTHER" id="PTHR10151">
    <property type="entry name" value="ECTONUCLEOTIDE PYROPHOSPHATASE/PHOSPHODIESTERASE"/>
    <property type="match status" value="1"/>
</dbReference>
<sequence length="556" mass="62646">MERRFFNFPLILLFLLLSFSTEAQKRNRSRKDQSSQPKLVVGIVVDQMRYDYLYRYWDKYSNDGFKRLLREGFNFKNNHYNYVPTYTGPGHASIYTGTTPAMHGIVGNDWYNRTTGKNIYCAEDKTVQSVGSTSTAGQMSPVNMISTTITDELKLATNQKSKVIGVSLKDRGSILPAGHAANAAYWFDGSNGNMITSTYYMQELPAWVQAFNNRKLADQYLSQPWNTLLPIEQYTESTADDQPFEGLFAGEKKPVFPHNLPELRGKTFDMLRAVPFGNTYTKEFAIEAIKAENMGKGQVTDFLALSFSSPDYVGHQYGPNSIEVEDNYLRLDKDLADFLKFLDGYLGKENVLIFLTADHGAAHNPNYLKSLRIPAGTTAGGMMVDSLKKHLNQKFGTADWVSSFMNQQVYLNHAVIESKKADLVAIQEETARFVQRFPGVLRSITADALMRSHWEGGVGMLVENGYMPYRSGDVMITLQPGWYEGYGRGEPKGTTHGSPWGYDTHVPLLWYGWQIPAGESSQRSHITDIAPSLAHWLNIQEPNGTTGKALQQYMQK</sequence>
<dbReference type="InterPro" id="IPR002591">
    <property type="entry name" value="Phosphodiest/P_Trfase"/>
</dbReference>
<dbReference type="AlphaFoldDB" id="A0A6P1NVY5"/>
<dbReference type="NCBIfam" id="NF042991">
    <property type="entry name" value="alk_phos_PafA"/>
    <property type="match status" value="1"/>
</dbReference>
<evidence type="ECO:0000256" key="3">
    <source>
        <dbReference type="ARBA" id="ARBA00022729"/>
    </source>
</evidence>
<accession>A0A6P1NVY5</accession>
<dbReference type="CDD" id="cd16016">
    <property type="entry name" value="AP-SPAP"/>
    <property type="match status" value="1"/>
</dbReference>